<organism evidence="2 3">
    <name type="scientific">Streptomyces sanglieri</name>
    <dbReference type="NCBI Taxonomy" id="193460"/>
    <lineage>
        <taxon>Bacteria</taxon>
        <taxon>Bacillati</taxon>
        <taxon>Actinomycetota</taxon>
        <taxon>Actinomycetes</taxon>
        <taxon>Kitasatosporales</taxon>
        <taxon>Streptomycetaceae</taxon>
        <taxon>Streptomyces</taxon>
    </lineage>
</organism>
<feature type="region of interest" description="Disordered" evidence="1">
    <location>
        <begin position="1"/>
        <end position="54"/>
    </location>
</feature>
<feature type="region of interest" description="Disordered" evidence="1">
    <location>
        <begin position="746"/>
        <end position="789"/>
    </location>
</feature>
<sequence>MDHVHPRAGRRRTHRARPYGGPAPPAGTTEDADTAAGTSSTSPATTSEDAPGPWVTTRTLQLVRTLRGTFGTQIEQSPDHDALLAALGALDNERFGGDDTVWAPFRDGRMTPDLLRRITVELGGKDTPGLDRYSALFDRVNQESGGNGPAAGSSQDDLRSPSRDQTRDVIEPASAQQSQQTQQTQEIQESQQTQETQQAQQVATSTDTDVSTNVVRLVAAQLDTDRPARVDDSMLPTPARGAVQRFPGDLTLPTYITGDGVDDDSAFTYGQSQVIQRGIDDVLRRIAGSALPVPGRNPGAANNPLAELERALKQTPHLFHGDGWVSAPFKDASGRIRQLRVSQRPQAPWSMITNEKGGAISLDPVKVDQIHRSQITSGKSETASSSRQLGVAVPLGPPIGPANMFGRVGLTLGFTKSVDFNLQDQTLSQVESRHSDESHLYLSDVMYRVELTDPAPEKYGKLKQIAQRIRPNTRSTAPVQDAGSRTTLTFGVKDGLLLRLPDNLTAKRSHEHAPQKMQLSEHSDYRMVHTEGYGSVAAIQDWAVGQAKAVVGSSMHAEITRFFSSENFIRTADRMAHGTVTSQPMFTESGQPGGVFAVDKIVPVEATQISETDAAELRNAIQRVIKNDRSTSTAYSQDLQFTVGPSFSFDEYATSAAQPRLQVGGFAQFGNRSTRTTGFGGSGSRKIVGRAKKVRTELYLVKKTVHVRKSGQENATAFDVWTLDRMTRAEARRLAGWDDGTKLRTRSAEHTALNPVQTEGSNGSGSSSSVTPVPPNTGEPPAPVYLPQDHPTLLGMARVEAFLPDTDSVEGAATDTTGPPTTPPAAQPTTPPPAAFLNGLTESVIAAIAQQHPGLVAPLADFTTPDDKSKGWRGKNHFSAALQNTLSVMDALSHHSVAGQLESFTTDGIPIRLVDNTGTKRKYRWIRAKGELTGRRYEGTRNELILRSSTPGAQRLDSSATVSHTREAGVDVGISARENNADAFKQPINSGVITPAARFGWQKARKTGSGATVSYEPLHATSGPSHVFSYQLSVTVTSGGYWRFREPLRVLGVLGTGLSVGRNAEVDLIGGTARRPAVTGRILLDVPDEHIPPTAPRPRQEQVSTPPTAAPVAVTLNTEDVRKLLGEPEKPTATTNTGRGTGAQANAQANTEENAGQNAEENAEEIELREPETAPTPFGDLPHQVIAVAGGSELSQGVETALKEGSGDAWQFSLYGAAPHDAVMRQFQPQVLASFLDQSISRAGMRMVELFGAGPYVNRIGRLVHRVTLRNPVVQSKPVAVETEVTLGAETQVTHARTSVTVAKLNLGVAYARSHDQGPSLVGTYGLVLNGAWTKGSTATATNTVSVENDRDDENLKYLVTADVDHEVGFTTRANGLAGPLRALLPTLRTHFAGFTLTMPGGWLGHVPEKVAHRLGLVGSTLPAAPTYSEDAWSPSPWLKDTPFGSFPVNSLDSAAASRHFAELLKSRGVDDAGRDHILDMMTPRALLALRQQMAAAKGGVTAVTRTAWTKLGEVSIGSQRATVRIELIPEDTTFDGIDHSVTFQETLGMTETVEVNRTRAVTTTTGLSVTEAVRTQNTVAPTAGPSLSESLAVTQQKTVATSASRMKNYTFYPNEPFADFLTTYRIRMVLVNADGTEVPSREFTVGTLRERCRSAWPCRTPRTTPAATR</sequence>
<name>A0ABW2X3E5_9ACTN</name>
<feature type="compositionally biased region" description="Low complexity" evidence="1">
    <location>
        <begin position="26"/>
        <end position="54"/>
    </location>
</feature>
<dbReference type="EMBL" id="JBHTGL010000008">
    <property type="protein sequence ID" value="MFD0628334.1"/>
    <property type="molecule type" value="Genomic_DNA"/>
</dbReference>
<dbReference type="Proteomes" id="UP001596915">
    <property type="component" value="Unassembled WGS sequence"/>
</dbReference>
<keyword evidence="3" id="KW-1185">Reference proteome</keyword>
<feature type="region of interest" description="Disordered" evidence="1">
    <location>
        <begin position="1124"/>
        <end position="1172"/>
    </location>
</feature>
<evidence type="ECO:0000256" key="1">
    <source>
        <dbReference type="SAM" id="MobiDB-lite"/>
    </source>
</evidence>
<protein>
    <submittedName>
        <fullName evidence="2">Uncharacterized protein</fullName>
    </submittedName>
</protein>
<feature type="region of interest" description="Disordered" evidence="1">
    <location>
        <begin position="809"/>
        <end position="832"/>
    </location>
</feature>
<evidence type="ECO:0000313" key="2">
    <source>
        <dbReference type="EMBL" id="MFD0628334.1"/>
    </source>
</evidence>
<reference evidence="3" key="1">
    <citation type="journal article" date="2019" name="Int. J. Syst. Evol. Microbiol.">
        <title>The Global Catalogue of Microorganisms (GCM) 10K type strain sequencing project: providing services to taxonomists for standard genome sequencing and annotation.</title>
        <authorList>
            <consortium name="The Broad Institute Genomics Platform"/>
            <consortium name="The Broad Institute Genome Sequencing Center for Infectious Disease"/>
            <person name="Wu L."/>
            <person name="Ma J."/>
        </authorList>
    </citation>
    <scope>NUCLEOTIDE SEQUENCE [LARGE SCALE GENOMIC DNA]</scope>
    <source>
        <strain evidence="3">JCM 12607</strain>
    </source>
</reference>
<feature type="region of interest" description="Disordered" evidence="1">
    <location>
        <begin position="1086"/>
        <end position="1108"/>
    </location>
</feature>
<feature type="compositionally biased region" description="Pro residues" evidence="1">
    <location>
        <begin position="820"/>
        <end position="832"/>
    </location>
</feature>
<feature type="compositionally biased region" description="Pro residues" evidence="1">
    <location>
        <begin position="772"/>
        <end position="784"/>
    </location>
</feature>
<evidence type="ECO:0000313" key="3">
    <source>
        <dbReference type="Proteomes" id="UP001596915"/>
    </source>
</evidence>
<gene>
    <name evidence="2" type="ORF">ACFQ2K_42650</name>
</gene>
<feature type="compositionally biased region" description="Low complexity" evidence="1">
    <location>
        <begin position="760"/>
        <end position="771"/>
    </location>
</feature>
<feature type="compositionally biased region" description="Low complexity" evidence="1">
    <location>
        <begin position="173"/>
        <end position="209"/>
    </location>
</feature>
<proteinExistence type="predicted"/>
<feature type="compositionally biased region" description="Basic and acidic residues" evidence="1">
    <location>
        <begin position="156"/>
        <end position="170"/>
    </location>
</feature>
<feature type="region of interest" description="Disordered" evidence="1">
    <location>
        <begin position="140"/>
        <end position="209"/>
    </location>
</feature>
<comment type="caution">
    <text evidence="2">The sequence shown here is derived from an EMBL/GenBank/DDBJ whole genome shotgun (WGS) entry which is preliminary data.</text>
</comment>
<accession>A0ABW2X3E5</accession>
<feature type="compositionally biased region" description="Basic residues" evidence="1">
    <location>
        <begin position="1"/>
        <end position="17"/>
    </location>
</feature>
<feature type="compositionally biased region" description="Low complexity" evidence="1">
    <location>
        <begin position="1132"/>
        <end position="1160"/>
    </location>
</feature>